<proteinExistence type="predicted"/>
<dbReference type="Proteomes" id="UP000184038">
    <property type="component" value="Unassembled WGS sequence"/>
</dbReference>
<dbReference type="RefSeq" id="WP_073289432.1">
    <property type="nucleotide sequence ID" value="NZ_FRCP01000016.1"/>
</dbReference>
<protein>
    <submittedName>
        <fullName evidence="1">HEAT repeat-containing protein</fullName>
    </submittedName>
</protein>
<reference evidence="1 2" key="1">
    <citation type="submission" date="2016-11" db="EMBL/GenBank/DDBJ databases">
        <authorList>
            <person name="Jaros S."/>
            <person name="Januszkiewicz K."/>
            <person name="Wedrychowicz H."/>
        </authorList>
    </citation>
    <scope>NUCLEOTIDE SEQUENCE [LARGE SCALE GENOMIC DNA]</scope>
    <source>
        <strain evidence="1 2">DSM 15930</strain>
    </source>
</reference>
<accession>A0A1M7LGY1</accession>
<dbReference type="AlphaFoldDB" id="A0A1M7LGY1"/>
<name>A0A1M7LGY1_9FIRM</name>
<dbReference type="EMBL" id="FRCP01000016">
    <property type="protein sequence ID" value="SHM76719.1"/>
    <property type="molecule type" value="Genomic_DNA"/>
</dbReference>
<dbReference type="InterPro" id="IPR016024">
    <property type="entry name" value="ARM-type_fold"/>
</dbReference>
<organism evidence="1 2">
    <name type="scientific">Anaerosporobacter mobilis DSM 15930</name>
    <dbReference type="NCBI Taxonomy" id="1120996"/>
    <lineage>
        <taxon>Bacteria</taxon>
        <taxon>Bacillati</taxon>
        <taxon>Bacillota</taxon>
        <taxon>Clostridia</taxon>
        <taxon>Lachnospirales</taxon>
        <taxon>Lachnospiraceae</taxon>
        <taxon>Anaerosporobacter</taxon>
    </lineage>
</organism>
<dbReference type="SUPFAM" id="SSF48371">
    <property type="entry name" value="ARM repeat"/>
    <property type="match status" value="1"/>
</dbReference>
<gene>
    <name evidence="1" type="ORF">SAMN02746066_03229</name>
</gene>
<evidence type="ECO:0000313" key="1">
    <source>
        <dbReference type="EMBL" id="SHM76719.1"/>
    </source>
</evidence>
<dbReference type="OrthoDB" id="2053927at2"/>
<dbReference type="Gene3D" id="1.25.10.10">
    <property type="entry name" value="Leucine-rich Repeat Variant"/>
    <property type="match status" value="1"/>
</dbReference>
<dbReference type="Pfam" id="PF13646">
    <property type="entry name" value="HEAT_2"/>
    <property type="match status" value="1"/>
</dbReference>
<dbReference type="InterPro" id="IPR011989">
    <property type="entry name" value="ARM-like"/>
</dbReference>
<evidence type="ECO:0000313" key="2">
    <source>
        <dbReference type="Proteomes" id="UP000184038"/>
    </source>
</evidence>
<sequence length="108" mass="12084">MSEERDIEKIQKLLAKGKTEKIEKYLNDKNIVVVKAAIAALGESKDEASTNLLSKLIDHQDPEIRKAAIVAFGKGKSGYARTFIQHLVATEKDEQVKEVAMKVLNEFK</sequence>
<dbReference type="STRING" id="1120996.SAMN02746066_03229"/>
<keyword evidence="2" id="KW-1185">Reference proteome</keyword>